<accession>A0A9K3JA94</accession>
<dbReference type="AlphaFoldDB" id="A0A9K3JA94"/>
<dbReference type="Gramene" id="mRNA:HanXRQr2_Chr04g0179791">
    <property type="protein sequence ID" value="mRNA:HanXRQr2_Chr04g0179791"/>
    <property type="gene ID" value="HanXRQr2_Chr04g0179791"/>
</dbReference>
<dbReference type="EMBL" id="MNCJ02000319">
    <property type="protein sequence ID" value="KAF5811292.1"/>
    <property type="molecule type" value="Genomic_DNA"/>
</dbReference>
<organism evidence="1 2">
    <name type="scientific">Helianthus annuus</name>
    <name type="common">Common sunflower</name>
    <dbReference type="NCBI Taxonomy" id="4232"/>
    <lineage>
        <taxon>Eukaryota</taxon>
        <taxon>Viridiplantae</taxon>
        <taxon>Streptophyta</taxon>
        <taxon>Embryophyta</taxon>
        <taxon>Tracheophyta</taxon>
        <taxon>Spermatophyta</taxon>
        <taxon>Magnoliopsida</taxon>
        <taxon>eudicotyledons</taxon>
        <taxon>Gunneridae</taxon>
        <taxon>Pentapetalae</taxon>
        <taxon>asterids</taxon>
        <taxon>campanulids</taxon>
        <taxon>Asterales</taxon>
        <taxon>Asteraceae</taxon>
        <taxon>Asteroideae</taxon>
        <taxon>Heliantheae alliance</taxon>
        <taxon>Heliantheae</taxon>
        <taxon>Helianthus</taxon>
    </lineage>
</organism>
<gene>
    <name evidence="1" type="ORF">HanXRQr2_Chr04g0179791</name>
</gene>
<comment type="caution">
    <text evidence="1">The sequence shown here is derived from an EMBL/GenBank/DDBJ whole genome shotgun (WGS) entry which is preliminary data.</text>
</comment>
<protein>
    <submittedName>
        <fullName evidence="1">Uncharacterized protein</fullName>
    </submittedName>
</protein>
<sequence>MVRLQLSCDNDDDDDDDGCDRRWRREGGAATPPRWCRAATAAIQRRRRNLVTDQAAHIKGSVMVVITVRWVRFGASSARFLVRVQHLNRVGSDFVSTRSTPESTRVNRRSTKSTAVKLVKSGQQVSPDSITVQLVSVMVQDWFEWVNWFRFGFRVNASIGQTLVNDSQLSGQRRSTQDPECFICTLASSLSWNDITESR</sequence>
<dbReference type="Proteomes" id="UP000215914">
    <property type="component" value="Unassembled WGS sequence"/>
</dbReference>
<name>A0A9K3JA94_HELAN</name>
<reference evidence="1" key="1">
    <citation type="journal article" date="2017" name="Nature">
        <title>The sunflower genome provides insights into oil metabolism, flowering and Asterid evolution.</title>
        <authorList>
            <person name="Badouin H."/>
            <person name="Gouzy J."/>
            <person name="Grassa C.J."/>
            <person name="Murat F."/>
            <person name="Staton S.E."/>
            <person name="Cottret L."/>
            <person name="Lelandais-Briere C."/>
            <person name="Owens G.L."/>
            <person name="Carrere S."/>
            <person name="Mayjonade B."/>
            <person name="Legrand L."/>
            <person name="Gill N."/>
            <person name="Kane N.C."/>
            <person name="Bowers J.E."/>
            <person name="Hubner S."/>
            <person name="Bellec A."/>
            <person name="Berard A."/>
            <person name="Berges H."/>
            <person name="Blanchet N."/>
            <person name="Boniface M.C."/>
            <person name="Brunel D."/>
            <person name="Catrice O."/>
            <person name="Chaidir N."/>
            <person name="Claudel C."/>
            <person name="Donnadieu C."/>
            <person name="Faraut T."/>
            <person name="Fievet G."/>
            <person name="Helmstetter N."/>
            <person name="King M."/>
            <person name="Knapp S.J."/>
            <person name="Lai Z."/>
            <person name="Le Paslier M.C."/>
            <person name="Lippi Y."/>
            <person name="Lorenzon L."/>
            <person name="Mandel J.R."/>
            <person name="Marage G."/>
            <person name="Marchand G."/>
            <person name="Marquand E."/>
            <person name="Bret-Mestries E."/>
            <person name="Morien E."/>
            <person name="Nambeesan S."/>
            <person name="Nguyen T."/>
            <person name="Pegot-Espagnet P."/>
            <person name="Pouilly N."/>
            <person name="Raftis F."/>
            <person name="Sallet E."/>
            <person name="Schiex T."/>
            <person name="Thomas J."/>
            <person name="Vandecasteele C."/>
            <person name="Vares D."/>
            <person name="Vear F."/>
            <person name="Vautrin S."/>
            <person name="Crespi M."/>
            <person name="Mangin B."/>
            <person name="Burke J.M."/>
            <person name="Salse J."/>
            <person name="Munos S."/>
            <person name="Vincourt P."/>
            <person name="Rieseberg L.H."/>
            <person name="Langlade N.B."/>
        </authorList>
    </citation>
    <scope>NUCLEOTIDE SEQUENCE</scope>
    <source>
        <tissue evidence="1">Leaves</tissue>
    </source>
</reference>
<evidence type="ECO:0000313" key="1">
    <source>
        <dbReference type="EMBL" id="KAF5811292.1"/>
    </source>
</evidence>
<keyword evidence="2" id="KW-1185">Reference proteome</keyword>
<evidence type="ECO:0000313" key="2">
    <source>
        <dbReference type="Proteomes" id="UP000215914"/>
    </source>
</evidence>
<proteinExistence type="predicted"/>
<reference evidence="1" key="2">
    <citation type="submission" date="2020-06" db="EMBL/GenBank/DDBJ databases">
        <title>Helianthus annuus Genome sequencing and assembly Release 2.</title>
        <authorList>
            <person name="Gouzy J."/>
            <person name="Langlade N."/>
            <person name="Munos S."/>
        </authorList>
    </citation>
    <scope>NUCLEOTIDE SEQUENCE</scope>
    <source>
        <tissue evidence="1">Leaves</tissue>
    </source>
</reference>